<name>A0A9E7K1U7_9LILI</name>
<proteinExistence type="predicted"/>
<evidence type="ECO:0000313" key="2">
    <source>
        <dbReference type="Proteomes" id="UP001055439"/>
    </source>
</evidence>
<reference evidence="1" key="1">
    <citation type="submission" date="2022-05" db="EMBL/GenBank/DDBJ databases">
        <title>The Musa troglodytarum L. genome provides insights into the mechanism of non-climacteric behaviour and enrichment of carotenoids.</title>
        <authorList>
            <person name="Wang J."/>
        </authorList>
    </citation>
    <scope>NUCLEOTIDE SEQUENCE</scope>
    <source>
        <tissue evidence="1">Leaf</tissue>
    </source>
</reference>
<dbReference type="EMBL" id="CP097507">
    <property type="protein sequence ID" value="URE01489.1"/>
    <property type="molecule type" value="Genomic_DNA"/>
</dbReference>
<gene>
    <name evidence="1" type="ORF">MUK42_03755</name>
</gene>
<evidence type="ECO:0000313" key="1">
    <source>
        <dbReference type="EMBL" id="URE01489.1"/>
    </source>
</evidence>
<keyword evidence="2" id="KW-1185">Reference proteome</keyword>
<sequence>MEKATICIDTGKPCGAVIIRVFITSKGVVTTAASPPDKAPTVTVSQDLPSWGMNSINSVKETVESVDFKRSTFDNGMFNNPLAIFCGELLAVSSLSPPVA</sequence>
<dbReference type="AlphaFoldDB" id="A0A9E7K1U7"/>
<protein>
    <submittedName>
        <fullName evidence="1">Uncharacterized protein</fullName>
    </submittedName>
</protein>
<dbReference type="Proteomes" id="UP001055439">
    <property type="component" value="Chromosome 5"/>
</dbReference>
<accession>A0A9E7K1U7</accession>
<organism evidence="1 2">
    <name type="scientific">Musa troglodytarum</name>
    <name type="common">fe'i banana</name>
    <dbReference type="NCBI Taxonomy" id="320322"/>
    <lineage>
        <taxon>Eukaryota</taxon>
        <taxon>Viridiplantae</taxon>
        <taxon>Streptophyta</taxon>
        <taxon>Embryophyta</taxon>
        <taxon>Tracheophyta</taxon>
        <taxon>Spermatophyta</taxon>
        <taxon>Magnoliopsida</taxon>
        <taxon>Liliopsida</taxon>
        <taxon>Zingiberales</taxon>
        <taxon>Musaceae</taxon>
        <taxon>Musa</taxon>
    </lineage>
</organism>